<reference evidence="2 3" key="1">
    <citation type="journal article" date="2016" name="Mol. Biol. Evol.">
        <title>Comparative Genomics of Early-Diverging Mushroom-Forming Fungi Provides Insights into the Origins of Lignocellulose Decay Capabilities.</title>
        <authorList>
            <person name="Nagy L.G."/>
            <person name="Riley R."/>
            <person name="Tritt A."/>
            <person name="Adam C."/>
            <person name="Daum C."/>
            <person name="Floudas D."/>
            <person name="Sun H."/>
            <person name="Yadav J.S."/>
            <person name="Pangilinan J."/>
            <person name="Larsson K.H."/>
            <person name="Matsuura K."/>
            <person name="Barry K."/>
            <person name="Labutti K."/>
            <person name="Kuo R."/>
            <person name="Ohm R.A."/>
            <person name="Bhattacharya S.S."/>
            <person name="Shirouzu T."/>
            <person name="Yoshinaga Y."/>
            <person name="Martin F.M."/>
            <person name="Grigoriev I.V."/>
            <person name="Hibbett D.S."/>
        </authorList>
    </citation>
    <scope>NUCLEOTIDE SEQUENCE [LARGE SCALE GENOMIC DNA]</scope>
    <source>
        <strain evidence="2 3">L-15889</strain>
    </source>
</reference>
<accession>A0A165TWH7</accession>
<keyword evidence="3" id="KW-1185">Reference proteome</keyword>
<gene>
    <name evidence="2" type="ORF">DAEQUDRAFT_287299</name>
</gene>
<name>A0A165TWH7_9APHY</name>
<sequence>MTGSRTLGTARIPPASRHSPLRTPLTTNKHTLQMQPHSPDADSDRHRVTTSFRIDLEDHTHPRYSRPIASDGRIHRAIRDSPARHQRSRSDCASLMSMQVSGCSTVARCARISLGARYSSSTLRGAGTAVYAQVPIAVLVGAWPTTSWRPQTRSCPLQNADRLSRRAKASPDALRVICASALRRRRSQCDLNQEDMTHDADRAGGRIEALGRCGTAI</sequence>
<dbReference type="AlphaFoldDB" id="A0A165TWH7"/>
<dbReference type="Proteomes" id="UP000076727">
    <property type="component" value="Unassembled WGS sequence"/>
</dbReference>
<evidence type="ECO:0000313" key="3">
    <source>
        <dbReference type="Proteomes" id="UP000076727"/>
    </source>
</evidence>
<protein>
    <submittedName>
        <fullName evidence="2">Uncharacterized protein</fullName>
    </submittedName>
</protein>
<proteinExistence type="predicted"/>
<feature type="region of interest" description="Disordered" evidence="1">
    <location>
        <begin position="1"/>
        <end position="47"/>
    </location>
</feature>
<organism evidence="2 3">
    <name type="scientific">Daedalea quercina L-15889</name>
    <dbReference type="NCBI Taxonomy" id="1314783"/>
    <lineage>
        <taxon>Eukaryota</taxon>
        <taxon>Fungi</taxon>
        <taxon>Dikarya</taxon>
        <taxon>Basidiomycota</taxon>
        <taxon>Agaricomycotina</taxon>
        <taxon>Agaricomycetes</taxon>
        <taxon>Polyporales</taxon>
        <taxon>Fomitopsis</taxon>
    </lineage>
</organism>
<evidence type="ECO:0000256" key="1">
    <source>
        <dbReference type="SAM" id="MobiDB-lite"/>
    </source>
</evidence>
<dbReference type="EMBL" id="KV429034">
    <property type="protein sequence ID" value="KZT74054.1"/>
    <property type="molecule type" value="Genomic_DNA"/>
</dbReference>
<feature type="compositionally biased region" description="Polar residues" evidence="1">
    <location>
        <begin position="24"/>
        <end position="36"/>
    </location>
</feature>
<evidence type="ECO:0000313" key="2">
    <source>
        <dbReference type="EMBL" id="KZT74054.1"/>
    </source>
</evidence>